<comment type="caution">
    <text evidence="2">The sequence shown here is derived from an EMBL/GenBank/DDBJ whole genome shotgun (WGS) entry which is preliminary data.</text>
</comment>
<dbReference type="RefSeq" id="WP_217065176.1">
    <property type="nucleotide sequence ID" value="NZ_JAHQCS010000065.1"/>
</dbReference>
<protein>
    <submittedName>
        <fullName evidence="2">ABC transporter substrate-binding protein</fullName>
    </submittedName>
</protein>
<dbReference type="CDD" id="cd14748">
    <property type="entry name" value="PBP2_UgpB"/>
    <property type="match status" value="1"/>
</dbReference>
<evidence type="ECO:0000313" key="3">
    <source>
        <dbReference type="Proteomes" id="UP000784880"/>
    </source>
</evidence>
<dbReference type="PANTHER" id="PTHR43649">
    <property type="entry name" value="ARABINOSE-BINDING PROTEIN-RELATED"/>
    <property type="match status" value="1"/>
</dbReference>
<dbReference type="Proteomes" id="UP000784880">
    <property type="component" value="Unassembled WGS sequence"/>
</dbReference>
<evidence type="ECO:0000256" key="1">
    <source>
        <dbReference type="SAM" id="SignalP"/>
    </source>
</evidence>
<reference evidence="2 3" key="1">
    <citation type="submission" date="2021-06" db="EMBL/GenBank/DDBJ databases">
        <title>Bacillus sp. RD4P76, an endophyte from a halophyte.</title>
        <authorList>
            <person name="Sun J.-Q."/>
        </authorList>
    </citation>
    <scope>NUCLEOTIDE SEQUENCE [LARGE SCALE GENOMIC DNA]</scope>
    <source>
        <strain evidence="2 3">CGMCC 1.15917</strain>
    </source>
</reference>
<name>A0ABS6JEL8_9BACI</name>
<keyword evidence="1" id="KW-0732">Signal</keyword>
<feature type="signal peptide" evidence="1">
    <location>
        <begin position="1"/>
        <end position="23"/>
    </location>
</feature>
<dbReference type="EMBL" id="JAHQCS010000065">
    <property type="protein sequence ID" value="MBU9711292.1"/>
    <property type="molecule type" value="Genomic_DNA"/>
</dbReference>
<dbReference type="Pfam" id="PF13416">
    <property type="entry name" value="SBP_bac_8"/>
    <property type="match status" value="1"/>
</dbReference>
<dbReference type="InterPro" id="IPR006059">
    <property type="entry name" value="SBP"/>
</dbReference>
<sequence length="430" mass="47468">MNYLKTKLTVGIAAILLSIVIPACGNEANSVQQQSEDGRPIIQFWHAFGGAGSSVEALVEEYNNYQNEVYVNATYQGDYLENQSKIQAAIAARNHPDVTVIEAGAIGAFAKAGALVDLGELVKQEDMSLDDFVPGLLGNSYWDDTLVALPFARSTPLLYMNKNMLEEVGLDISGPTTWDELEEYARKLTIPEERYGFTTATNTWLFEALVFQNGGEILSEDGKKSLFHSDAGVEALQYWMDMIDEGIMKNPPAERGFDVSQQDFVNQNAAMLFASTGSLGSILDSIEGQGFEVITSFLPKKEEFATPSGGSNLVILENTSEERQQAAWEFVKWMTEKEQTIQFSQATGYMPVRQSAIDSEDMQAIYENSPQFKVAVDQLAYARPRPMVPAYHELQVIITIEMQRAILEDGVSAQEALTAAAERGNELLSK</sequence>
<keyword evidence="3" id="KW-1185">Reference proteome</keyword>
<evidence type="ECO:0000313" key="2">
    <source>
        <dbReference type="EMBL" id="MBU9711292.1"/>
    </source>
</evidence>
<organism evidence="2 3">
    <name type="scientific">Evansella tamaricis</name>
    <dbReference type="NCBI Taxonomy" id="2069301"/>
    <lineage>
        <taxon>Bacteria</taxon>
        <taxon>Bacillati</taxon>
        <taxon>Bacillota</taxon>
        <taxon>Bacilli</taxon>
        <taxon>Bacillales</taxon>
        <taxon>Bacillaceae</taxon>
        <taxon>Evansella</taxon>
    </lineage>
</organism>
<feature type="chain" id="PRO_5046307971" evidence="1">
    <location>
        <begin position="24"/>
        <end position="430"/>
    </location>
</feature>
<accession>A0ABS6JEL8</accession>
<gene>
    <name evidence="2" type="ORF">KS419_06070</name>
</gene>
<proteinExistence type="predicted"/>
<dbReference type="PANTHER" id="PTHR43649:SF30">
    <property type="entry name" value="ABC TRANSPORTER SUBSTRATE-BINDING PROTEIN"/>
    <property type="match status" value="1"/>
</dbReference>
<dbReference type="InterPro" id="IPR050490">
    <property type="entry name" value="Bact_solute-bd_prot1"/>
</dbReference>